<protein>
    <recommendedName>
        <fullName evidence="2">Thioredoxin domain-containing protein</fullName>
    </recommendedName>
</protein>
<reference evidence="3 4" key="1">
    <citation type="submission" date="2018-04" db="EMBL/GenBank/DDBJ databases">
        <title>Novel species isolated from glacier.</title>
        <authorList>
            <person name="Liu Q."/>
            <person name="Xin Y.-H."/>
        </authorList>
    </citation>
    <scope>NUCLEOTIDE SEQUENCE [LARGE SCALE GENOMIC DNA]</scope>
    <source>
        <strain evidence="3 4">GT1R17</strain>
    </source>
</reference>
<proteinExistence type="predicted"/>
<dbReference type="Gene3D" id="3.40.30.10">
    <property type="entry name" value="Glutaredoxin"/>
    <property type="match status" value="1"/>
</dbReference>
<evidence type="ECO:0000259" key="2">
    <source>
        <dbReference type="Pfam" id="PF00085"/>
    </source>
</evidence>
<dbReference type="RefSeq" id="WP_107939230.1">
    <property type="nucleotide sequence ID" value="NZ_QANS01000002.1"/>
</dbReference>
<feature type="domain" description="Thioredoxin" evidence="2">
    <location>
        <begin position="27"/>
        <end position="81"/>
    </location>
</feature>
<dbReference type="AlphaFoldDB" id="A0A2T5MHM5"/>
<organism evidence="3 4">
    <name type="scientific">Stenotrophobium rhamnosiphilum</name>
    <dbReference type="NCBI Taxonomy" id="2029166"/>
    <lineage>
        <taxon>Bacteria</taxon>
        <taxon>Pseudomonadati</taxon>
        <taxon>Pseudomonadota</taxon>
        <taxon>Gammaproteobacteria</taxon>
        <taxon>Nevskiales</taxon>
        <taxon>Nevskiaceae</taxon>
        <taxon>Stenotrophobium</taxon>
    </lineage>
</organism>
<dbReference type="InterPro" id="IPR013766">
    <property type="entry name" value="Thioredoxin_domain"/>
</dbReference>
<keyword evidence="4" id="KW-1185">Reference proteome</keyword>
<dbReference type="EMBL" id="QANS01000002">
    <property type="protein sequence ID" value="PTU32039.1"/>
    <property type="molecule type" value="Genomic_DNA"/>
</dbReference>
<accession>A0A2T5MHM5</accession>
<dbReference type="SUPFAM" id="SSF52833">
    <property type="entry name" value="Thioredoxin-like"/>
    <property type="match status" value="1"/>
</dbReference>
<feature type="signal peptide" evidence="1">
    <location>
        <begin position="1"/>
        <end position="22"/>
    </location>
</feature>
<comment type="caution">
    <text evidence="3">The sequence shown here is derived from an EMBL/GenBank/DDBJ whole genome shotgun (WGS) entry which is preliminary data.</text>
</comment>
<evidence type="ECO:0000313" key="4">
    <source>
        <dbReference type="Proteomes" id="UP000244248"/>
    </source>
</evidence>
<dbReference type="Pfam" id="PF00085">
    <property type="entry name" value="Thioredoxin"/>
    <property type="match status" value="1"/>
</dbReference>
<dbReference type="Proteomes" id="UP000244248">
    <property type="component" value="Unassembled WGS sequence"/>
</dbReference>
<dbReference type="OrthoDB" id="9811036at2"/>
<feature type="chain" id="PRO_5015773667" description="Thioredoxin domain-containing protein" evidence="1">
    <location>
        <begin position="23"/>
        <end position="134"/>
    </location>
</feature>
<evidence type="ECO:0000256" key="1">
    <source>
        <dbReference type="SAM" id="SignalP"/>
    </source>
</evidence>
<gene>
    <name evidence="3" type="ORF">CJD38_05005</name>
</gene>
<keyword evidence="1" id="KW-0732">Signal</keyword>
<name>A0A2T5MHM5_9GAMM</name>
<sequence>MKCLITIIFSFAVFFNSNLAWSAGPTKSAEPMAVFIAADWCANCKVLEPKLHDALKGFEHKINFVNIDVTDDRRFFQSKQVVFKLGVPKLLKGSVSVGWVALFDRNGNQVGKIMQDMSVDEMKQALQTLSAKSI</sequence>
<evidence type="ECO:0000313" key="3">
    <source>
        <dbReference type="EMBL" id="PTU32039.1"/>
    </source>
</evidence>
<dbReference type="InterPro" id="IPR036249">
    <property type="entry name" value="Thioredoxin-like_sf"/>
</dbReference>